<protein>
    <recommendedName>
        <fullName evidence="2">MAM domain-containing protein</fullName>
    </recommendedName>
</protein>
<sequence>MALTSLSSLTFILFILHAVLTASEPCSSCQTAQTARGSELLQRRTQKALKVDTTTLSYEEFQGFVEKSFARAKELREYSQRGKLILQKSFRSFDSSHYKSFSQNLTCIENVEQGFDHFVVTSKLDLELTPLELQSFRARVVEEMEYLCKHDNITGHAQYVADFMQALEDERPVLTSKLQDILKEQYHDVTFEFAGWLVNFTTIDVQQRTGLKDPHGPHDNRTQLLQMSQRTVERLQKSRLLSSFDARRHWPDCSEIIGRIHNQGRCGSCWAFGVLGAVESRLCISTDGIFSGGQAQLSRAFVTSCTYARNGCDGGWPEDVFRFLESTGSPTGGDAGCSPYIVHGDGTEHFIMSTTSPPCPTECSNKAFPKTMHEDTFYPRGTHFRLDLHSADPAVAYQLVREAILTGGPVAALLHVDGPFFAYSSGVYTHSCDQHPNHVVVAIGWEPDSWICLNSWGTDWGDRGSFRVGLCVLTDVYIPTVSLEGSNVENYAFPLAGRVQTPAPGLNPAARYPTVDEGIAALGYWTVDKHCECISACRWDWRTSTSNCDAEWSCQQQSGWAFPCEKKPPARLLTEASCDFELACAWTNEGASHWTLSGDAPAPQGPSSAASGANYIYIHSNSPMTAIYQSPTLNSSLSYTLAFAYHMNENVGSLDVEVGDAHGRFHSVWRKTGNQGGHWKMASLQISATVTVRFVGRTSGGKSSNIALDDVLLSQATITATTTTTTTTVTVSLSKQGPAPISWLPCAFDSGGICHWTNEGEISWMVNAGSTPSRGTGPAGDAGSSYYGGSYVYVEASSPNYPSKTAIFKSPVLDAMQRYVLTFKYHMEGEDMGSLDVEVGDVHGAFRSIWHKAGSQGNDWNTQSLGISSAVAVRFVAITGLGWSSDIAVDDIDMTLCLVSSPGLSCDFEDHATCLWQVPFHEWRVYQRSTPRNDTGPSAGSYYISPRRTWGFSEATRTLESPIIDFTQSYTLTFAYRLELEDAESLGVEIADVNGAIQSVWQVNGSQRVDWQMISLSISSAVRVRIVARKGRTDDDRIAVDEIRLDVTGKLPAETTLSSTSSTSSTSTSSTITVANVPASCDFEDQCPWTNEGEISWTVNSGDTPSSGTGPSAAATGANYVYVEASSPNNPSKKAIFKSPALDARRGYTLTFAYHMKGSSMGSLDVEVGDVHGAFHSIWHMAGSQGDHWNTASVSIGASASVRFVAVTGGWSSDIAVDDVQMTSAPTTITTTTTATTAENPWVLVKGECTVDVDGCIFSPNYGGLRKYPEREGCEFDVTAEYPMEVLDFQVERDNYDYLKVNGEKYSGSMLPHGEVPRSKIVWHSDYSVTNFGWKICPKTV</sequence>
<dbReference type="PROSITE" id="PS00139">
    <property type="entry name" value="THIOL_PROTEASE_CYS"/>
    <property type="match status" value="1"/>
</dbReference>
<gene>
    <name evidence="3" type="ORF">SNAT2548_LOCUS33608</name>
</gene>
<evidence type="ECO:0000313" key="3">
    <source>
        <dbReference type="EMBL" id="CAE7590085.1"/>
    </source>
</evidence>
<dbReference type="InterPro" id="IPR038765">
    <property type="entry name" value="Papain-like_cys_pep_sf"/>
</dbReference>
<comment type="caution">
    <text evidence="3">The sequence shown here is derived from an EMBL/GenBank/DDBJ whole genome shotgun (WGS) entry which is preliminary data.</text>
</comment>
<dbReference type="OrthoDB" id="422007at2759"/>
<organism evidence="3 4">
    <name type="scientific">Symbiodinium natans</name>
    <dbReference type="NCBI Taxonomy" id="878477"/>
    <lineage>
        <taxon>Eukaryota</taxon>
        <taxon>Sar</taxon>
        <taxon>Alveolata</taxon>
        <taxon>Dinophyceae</taxon>
        <taxon>Suessiales</taxon>
        <taxon>Symbiodiniaceae</taxon>
        <taxon>Symbiodinium</taxon>
    </lineage>
</organism>
<feature type="domain" description="MAM" evidence="2">
    <location>
        <begin position="904"/>
        <end position="1045"/>
    </location>
</feature>
<dbReference type="Gene3D" id="2.60.120.200">
    <property type="match status" value="4"/>
</dbReference>
<accession>A0A812UWB9</accession>
<dbReference type="InterPro" id="IPR000668">
    <property type="entry name" value="Peptidase_C1A_C"/>
</dbReference>
<dbReference type="CDD" id="cd06263">
    <property type="entry name" value="MAM"/>
    <property type="match status" value="3"/>
</dbReference>
<name>A0A812UWB9_9DINO</name>
<dbReference type="Pfam" id="PF00112">
    <property type="entry name" value="Peptidase_C1"/>
    <property type="match status" value="1"/>
</dbReference>
<feature type="domain" description="MAM" evidence="2">
    <location>
        <begin position="744"/>
        <end position="899"/>
    </location>
</feature>
<keyword evidence="4" id="KW-1185">Reference proteome</keyword>
<dbReference type="PROSITE" id="PS50060">
    <property type="entry name" value="MAM_2"/>
    <property type="match status" value="4"/>
</dbReference>
<proteinExistence type="predicted"/>
<dbReference type="EMBL" id="CAJNDS010002766">
    <property type="protein sequence ID" value="CAE7590085.1"/>
    <property type="molecule type" value="Genomic_DNA"/>
</dbReference>
<reference evidence="3" key="1">
    <citation type="submission" date="2021-02" db="EMBL/GenBank/DDBJ databases">
        <authorList>
            <person name="Dougan E. K."/>
            <person name="Rhodes N."/>
            <person name="Thang M."/>
            <person name="Chan C."/>
        </authorList>
    </citation>
    <scope>NUCLEOTIDE SEQUENCE</scope>
</reference>
<dbReference type="SMART" id="SM00645">
    <property type="entry name" value="Pept_C1"/>
    <property type="match status" value="1"/>
</dbReference>
<feature type="signal peptide" evidence="1">
    <location>
        <begin position="1"/>
        <end position="21"/>
    </location>
</feature>
<feature type="chain" id="PRO_5032706036" description="MAM domain-containing protein" evidence="1">
    <location>
        <begin position="22"/>
        <end position="1341"/>
    </location>
</feature>
<evidence type="ECO:0000256" key="1">
    <source>
        <dbReference type="SAM" id="SignalP"/>
    </source>
</evidence>
<dbReference type="SUPFAM" id="SSF54001">
    <property type="entry name" value="Cysteine proteinases"/>
    <property type="match status" value="1"/>
</dbReference>
<dbReference type="Pfam" id="PF00629">
    <property type="entry name" value="MAM"/>
    <property type="match status" value="4"/>
</dbReference>
<evidence type="ECO:0000313" key="4">
    <source>
        <dbReference type="Proteomes" id="UP000604046"/>
    </source>
</evidence>
<feature type="domain" description="MAM" evidence="2">
    <location>
        <begin position="576"/>
        <end position="721"/>
    </location>
</feature>
<dbReference type="InterPro" id="IPR000169">
    <property type="entry name" value="Pept_cys_AS"/>
</dbReference>
<feature type="domain" description="MAM" evidence="2">
    <location>
        <begin position="1079"/>
        <end position="1229"/>
    </location>
</feature>
<dbReference type="GO" id="GO:0006508">
    <property type="term" value="P:proteolysis"/>
    <property type="evidence" value="ECO:0007669"/>
    <property type="project" value="InterPro"/>
</dbReference>
<dbReference type="InterPro" id="IPR013320">
    <property type="entry name" value="ConA-like_dom_sf"/>
</dbReference>
<dbReference type="PANTHER" id="PTHR23282:SF101">
    <property type="entry name" value="MAM DOMAIN-CONTAINING PROTEIN"/>
    <property type="match status" value="1"/>
</dbReference>
<dbReference type="InterPro" id="IPR000998">
    <property type="entry name" value="MAM_dom"/>
</dbReference>
<dbReference type="GO" id="GO:0008234">
    <property type="term" value="F:cysteine-type peptidase activity"/>
    <property type="evidence" value="ECO:0007669"/>
    <property type="project" value="InterPro"/>
</dbReference>
<keyword evidence="1" id="KW-0732">Signal</keyword>
<dbReference type="Proteomes" id="UP000604046">
    <property type="component" value="Unassembled WGS sequence"/>
</dbReference>
<dbReference type="SMART" id="SM00137">
    <property type="entry name" value="MAM"/>
    <property type="match status" value="4"/>
</dbReference>
<dbReference type="GO" id="GO:0016020">
    <property type="term" value="C:membrane"/>
    <property type="evidence" value="ECO:0007669"/>
    <property type="project" value="InterPro"/>
</dbReference>
<dbReference type="InterPro" id="IPR051560">
    <property type="entry name" value="MAM_domain-containing"/>
</dbReference>
<dbReference type="Gene3D" id="3.90.70.10">
    <property type="entry name" value="Cysteine proteinases"/>
    <property type="match status" value="1"/>
</dbReference>
<dbReference type="PANTHER" id="PTHR23282">
    <property type="entry name" value="APICAL ENDOSOMAL GLYCOPROTEIN PRECURSOR"/>
    <property type="match status" value="1"/>
</dbReference>
<dbReference type="SUPFAM" id="SSF49899">
    <property type="entry name" value="Concanavalin A-like lectins/glucanases"/>
    <property type="match status" value="4"/>
</dbReference>
<evidence type="ECO:0000259" key="2">
    <source>
        <dbReference type="PROSITE" id="PS50060"/>
    </source>
</evidence>